<dbReference type="PANTHER" id="PTHR34075">
    <property type="entry name" value="BLR3430 PROTEIN"/>
    <property type="match status" value="1"/>
</dbReference>
<dbReference type="Pfam" id="PF01796">
    <property type="entry name" value="OB_ChsH2_C"/>
    <property type="match status" value="1"/>
</dbReference>
<dbReference type="PANTHER" id="PTHR34075:SF6">
    <property type="entry name" value="DNA-BINDING PROTEIN"/>
    <property type="match status" value="1"/>
</dbReference>
<evidence type="ECO:0000313" key="4">
    <source>
        <dbReference type="Proteomes" id="UP000240838"/>
    </source>
</evidence>
<dbReference type="EMBL" id="NEXA01000062">
    <property type="protein sequence ID" value="PSN93724.1"/>
    <property type="molecule type" value="Genomic_DNA"/>
</dbReference>
<reference evidence="3 4" key="1">
    <citation type="submission" date="2017-04" db="EMBL/GenBank/DDBJ databases">
        <title>Novel microbial lineages endemic to geothermal iron-oxide mats fill important gaps in the evolutionary history of Archaea.</title>
        <authorList>
            <person name="Jay Z.J."/>
            <person name="Beam J.P."/>
            <person name="Dlakic M."/>
            <person name="Rusch D.B."/>
            <person name="Kozubal M.A."/>
            <person name="Inskeep W.P."/>
        </authorList>
    </citation>
    <scope>NUCLEOTIDE SEQUENCE [LARGE SCALE GENOMIC DNA]</scope>
    <source>
        <strain evidence="3">OSP_B</strain>
    </source>
</reference>
<dbReference type="InterPro" id="IPR002878">
    <property type="entry name" value="ChsH2_C"/>
</dbReference>
<dbReference type="InterPro" id="IPR012340">
    <property type="entry name" value="NA-bd_OB-fold"/>
</dbReference>
<accession>A0A2R6B4Z7</accession>
<dbReference type="Pfam" id="PF12172">
    <property type="entry name" value="zf-ChsH2"/>
    <property type="match status" value="1"/>
</dbReference>
<dbReference type="AlphaFoldDB" id="A0A2R6B4Z7"/>
<organism evidence="3 4">
    <name type="scientific">Candidatus Marsarchaeota G1 archaeon OSP_B</name>
    <dbReference type="NCBI Taxonomy" id="1978153"/>
    <lineage>
        <taxon>Archaea</taxon>
        <taxon>Candidatus Marsarchaeota</taxon>
        <taxon>Candidatus Marsarchaeota group 1</taxon>
    </lineage>
</organism>
<feature type="domain" description="ChsH2 rubredoxin-like zinc ribbon" evidence="2">
    <location>
        <begin position="41"/>
        <end position="76"/>
    </location>
</feature>
<gene>
    <name evidence="3" type="ORF">B9P99_02210</name>
</gene>
<evidence type="ECO:0008006" key="5">
    <source>
        <dbReference type="Google" id="ProtNLM"/>
    </source>
</evidence>
<comment type="caution">
    <text evidence="3">The sequence shown here is derived from an EMBL/GenBank/DDBJ whole genome shotgun (WGS) entry which is preliminary data.</text>
</comment>
<protein>
    <recommendedName>
        <fullName evidence="5">DUF35 domain-containing protein</fullName>
    </recommendedName>
</protein>
<feature type="domain" description="ChsH2 C-terminal OB-fold" evidence="1">
    <location>
        <begin position="78"/>
        <end position="138"/>
    </location>
</feature>
<sequence>MMRLENLPIVKDEKDCLPLFIDQRELILKYQIPVSDIYPFFEGLKEGKILAPKCSTCSRIYFPPQSVCPFCKKSEMQWIELSREAQLLAFTQIIVKPQSFQDEGDYYVGVARLKEGINVLARVVTDKRPRVGSKLRLEVTKTTRVTSCTALCLSTNPLHCLSEQIQRLFWKFRLRARLLPLRVCLCKLFPPLPQHPSRTQLSRLSLFFPYLSQAPHL</sequence>
<dbReference type="SUPFAM" id="SSF50249">
    <property type="entry name" value="Nucleic acid-binding proteins"/>
    <property type="match status" value="1"/>
</dbReference>
<dbReference type="Proteomes" id="UP000240838">
    <property type="component" value="Unassembled WGS sequence"/>
</dbReference>
<dbReference type="Gene3D" id="6.10.30.10">
    <property type="match status" value="1"/>
</dbReference>
<evidence type="ECO:0000259" key="1">
    <source>
        <dbReference type="Pfam" id="PF01796"/>
    </source>
</evidence>
<dbReference type="InterPro" id="IPR022002">
    <property type="entry name" value="ChsH2_Znr"/>
</dbReference>
<evidence type="ECO:0000259" key="2">
    <source>
        <dbReference type="Pfam" id="PF12172"/>
    </source>
</evidence>
<evidence type="ECO:0000313" key="3">
    <source>
        <dbReference type="EMBL" id="PSN93724.1"/>
    </source>
</evidence>
<name>A0A2R6B4Z7_9ARCH</name>
<dbReference type="InterPro" id="IPR052513">
    <property type="entry name" value="Thioester_dehydratase-like"/>
</dbReference>
<proteinExistence type="predicted"/>